<dbReference type="AlphaFoldDB" id="A0A0Q2XRR7"/>
<feature type="domain" description="CBS" evidence="1">
    <location>
        <begin position="97"/>
        <end position="136"/>
    </location>
</feature>
<proteinExistence type="predicted"/>
<keyword evidence="3" id="KW-1185">Reference proteome</keyword>
<accession>A0A0Q2XRR7</accession>
<dbReference type="Gene3D" id="3.10.580.10">
    <property type="entry name" value="CBS-domain"/>
    <property type="match status" value="1"/>
</dbReference>
<dbReference type="EMBL" id="LKHS01000027">
    <property type="protein sequence ID" value="KQH83876.1"/>
    <property type="molecule type" value="Genomic_DNA"/>
</dbReference>
<dbReference type="Proteomes" id="UP000051221">
    <property type="component" value="Unassembled WGS sequence"/>
</dbReference>
<evidence type="ECO:0000259" key="1">
    <source>
        <dbReference type="Pfam" id="PF00571"/>
    </source>
</evidence>
<protein>
    <submittedName>
        <fullName evidence="2">Magnesium transporter</fullName>
    </submittedName>
</protein>
<dbReference type="Pfam" id="PF00571">
    <property type="entry name" value="CBS"/>
    <property type="match status" value="1"/>
</dbReference>
<name>A0A0Q2XRR7_VIBFU</name>
<evidence type="ECO:0000313" key="2">
    <source>
        <dbReference type="EMBL" id="KQH83876.1"/>
    </source>
</evidence>
<dbReference type="SUPFAM" id="SSF54631">
    <property type="entry name" value="CBS-domain pair"/>
    <property type="match status" value="1"/>
</dbReference>
<dbReference type="InterPro" id="IPR000644">
    <property type="entry name" value="CBS_dom"/>
</dbReference>
<sequence length="168" mass="19047">MTVTTIFERQHRVVLRMSGFNRVRDHLTQDCFCVGDDLKVHHVIHMLRSLHIVGQLIDAVIVTSDEGTYLGLVPLSALAVAQPTLPIVALAQGAQHWVSPFAPAYQAALRLRQSPWSMLPVLDDERRVIGVLASRTAIGIIRQRLQLSPYELAGKVRSHWFRLTHFWR</sequence>
<dbReference type="InParanoid" id="A0A0Q2XRR7"/>
<dbReference type="RefSeq" id="WP_055467066.1">
    <property type="nucleotide sequence ID" value="NZ_CP046797.1"/>
</dbReference>
<organism evidence="2 3">
    <name type="scientific">Vibrio furnissii</name>
    <dbReference type="NCBI Taxonomy" id="29494"/>
    <lineage>
        <taxon>Bacteria</taxon>
        <taxon>Pseudomonadati</taxon>
        <taxon>Pseudomonadota</taxon>
        <taxon>Gammaproteobacteria</taxon>
        <taxon>Vibrionales</taxon>
        <taxon>Vibrionaceae</taxon>
        <taxon>Vibrio</taxon>
    </lineage>
</organism>
<dbReference type="InterPro" id="IPR046342">
    <property type="entry name" value="CBS_dom_sf"/>
</dbReference>
<comment type="caution">
    <text evidence="2">The sequence shown here is derived from an EMBL/GenBank/DDBJ whole genome shotgun (WGS) entry which is preliminary data.</text>
</comment>
<gene>
    <name evidence="2" type="ORF">AMR76_20720</name>
</gene>
<evidence type="ECO:0000313" key="3">
    <source>
        <dbReference type="Proteomes" id="UP000051221"/>
    </source>
</evidence>
<reference evidence="2 3" key="1">
    <citation type="submission" date="2015-08" db="EMBL/GenBank/DDBJ databases">
        <title>Antibacterial properties of a collection of Vibrionaceae strains.</title>
        <authorList>
            <person name="Giubergia S."/>
        </authorList>
    </citation>
    <scope>NUCLEOTIDE SEQUENCE [LARGE SCALE GENOMIC DNA]</scope>
    <source>
        <strain evidence="2 3">S0821</strain>
    </source>
</reference>